<organism evidence="2 3">
    <name type="scientific">Acidicapsa dinghuensis</name>
    <dbReference type="NCBI Taxonomy" id="2218256"/>
    <lineage>
        <taxon>Bacteria</taxon>
        <taxon>Pseudomonadati</taxon>
        <taxon>Acidobacteriota</taxon>
        <taxon>Terriglobia</taxon>
        <taxon>Terriglobales</taxon>
        <taxon>Acidobacteriaceae</taxon>
        <taxon>Acidicapsa</taxon>
    </lineage>
</organism>
<accession>A0ABW1EER4</accession>
<name>A0ABW1EER4_9BACT</name>
<reference evidence="3" key="1">
    <citation type="journal article" date="2019" name="Int. J. Syst. Evol. Microbiol.">
        <title>The Global Catalogue of Microorganisms (GCM) 10K type strain sequencing project: providing services to taxonomists for standard genome sequencing and annotation.</title>
        <authorList>
            <consortium name="The Broad Institute Genomics Platform"/>
            <consortium name="The Broad Institute Genome Sequencing Center for Infectious Disease"/>
            <person name="Wu L."/>
            <person name="Ma J."/>
        </authorList>
    </citation>
    <scope>NUCLEOTIDE SEQUENCE [LARGE SCALE GENOMIC DNA]</scope>
    <source>
        <strain evidence="3">JCM 4087</strain>
    </source>
</reference>
<evidence type="ECO:0000313" key="3">
    <source>
        <dbReference type="Proteomes" id="UP001596091"/>
    </source>
</evidence>
<comment type="caution">
    <text evidence="2">The sequence shown here is derived from an EMBL/GenBank/DDBJ whole genome shotgun (WGS) entry which is preliminary data.</text>
</comment>
<dbReference type="EMBL" id="JBHSPH010000002">
    <property type="protein sequence ID" value="MFC5862479.1"/>
    <property type="molecule type" value="Genomic_DNA"/>
</dbReference>
<protein>
    <submittedName>
        <fullName evidence="2">Uncharacterized protein</fullName>
    </submittedName>
</protein>
<evidence type="ECO:0000313" key="2">
    <source>
        <dbReference type="EMBL" id="MFC5862479.1"/>
    </source>
</evidence>
<feature type="transmembrane region" description="Helical" evidence="1">
    <location>
        <begin position="34"/>
        <end position="55"/>
    </location>
</feature>
<dbReference type="RefSeq" id="WP_377819374.1">
    <property type="nucleotide sequence ID" value="NZ_JBHSPH010000002.1"/>
</dbReference>
<keyword evidence="1" id="KW-1133">Transmembrane helix</keyword>
<keyword evidence="1" id="KW-0472">Membrane</keyword>
<feature type="transmembrane region" description="Helical" evidence="1">
    <location>
        <begin position="130"/>
        <end position="149"/>
    </location>
</feature>
<feature type="transmembrane region" description="Helical" evidence="1">
    <location>
        <begin position="103"/>
        <end position="123"/>
    </location>
</feature>
<proteinExistence type="predicted"/>
<sequence>MLQNFQDLEQESPSKVALWLFLARDLAVSLRIQLARTLCGQTAIVVLVLTLLLVFTERHAVARQRPIESFCFGYIFGWFAGWSGKQWQVSPLINRASSNIRSLPAQATMVVSVVVFVIVLTGAKGGAQSRVIWTLCYGFLLAWIAGWIGNRWQMRP</sequence>
<gene>
    <name evidence="2" type="ORF">ACFPT7_09280</name>
</gene>
<keyword evidence="1" id="KW-0812">Transmembrane</keyword>
<keyword evidence="3" id="KW-1185">Reference proteome</keyword>
<evidence type="ECO:0000256" key="1">
    <source>
        <dbReference type="SAM" id="Phobius"/>
    </source>
</evidence>
<dbReference type="Proteomes" id="UP001596091">
    <property type="component" value="Unassembled WGS sequence"/>
</dbReference>